<dbReference type="PANTHER" id="PTHR39179">
    <property type="entry name" value="SPORE COAT PROTEIN I"/>
    <property type="match status" value="1"/>
</dbReference>
<comment type="caution">
    <text evidence="2">The sequence shown here is derived from an EMBL/GenBank/DDBJ whole genome shotgun (WGS) entry which is preliminary data.</text>
</comment>
<sequence length="346" mass="41177">MDMGQWEGKHSACLVALMKAVNLTYKNGGDDLFLNRLFAYLQYKLTVQIEDIVPIRKRVFKVKTVDFDFILKGYSSYHQLIVQDEFTASLKKEGFLQTYNFHPLIVEGPLFMDQWYFGCLEYLPPSENVFSFHKKQDRIQGLELLAKFHDATEEIAEQSRIRVPVFNQLEKWQERTAIFLSNLPIIRYYVQKEIINEWLIWADWSLKGLHKEDIFEKGRRVILHGDVAHHNFLRVMNEDLYLIDFDLISLGHPLSDYLQYANRILPFLNWSLDELSNLCAFEKYLDEKAFIYALAFPTDIFREWNRAIMEKTYVQPEKIKQLLKATVAPFQQRQNFFYQLQQLQEI</sequence>
<keyword evidence="3" id="KW-1185">Reference proteome</keyword>
<protein>
    <submittedName>
        <fullName evidence="2">Thiamine kinase-like enzyme</fullName>
    </submittedName>
</protein>
<dbReference type="Pfam" id="PF01636">
    <property type="entry name" value="APH"/>
    <property type="match status" value="1"/>
</dbReference>
<evidence type="ECO:0000313" key="3">
    <source>
        <dbReference type="Proteomes" id="UP001519293"/>
    </source>
</evidence>
<reference evidence="2 3" key="1">
    <citation type="submission" date="2021-03" db="EMBL/GenBank/DDBJ databases">
        <title>Genomic Encyclopedia of Type Strains, Phase IV (KMG-IV): sequencing the most valuable type-strain genomes for metagenomic binning, comparative biology and taxonomic classification.</title>
        <authorList>
            <person name="Goeker M."/>
        </authorList>
    </citation>
    <scope>NUCLEOTIDE SEQUENCE [LARGE SCALE GENOMIC DNA]</scope>
    <source>
        <strain evidence="2 3">DSM 26675</strain>
    </source>
</reference>
<dbReference type="EMBL" id="JAGIKZ010000004">
    <property type="protein sequence ID" value="MBP2240563.1"/>
    <property type="molecule type" value="Genomic_DNA"/>
</dbReference>
<dbReference type="InterPro" id="IPR002575">
    <property type="entry name" value="Aminoglycoside_PTrfase"/>
</dbReference>
<organism evidence="2 3">
    <name type="scientific">Cytobacillus eiseniae</name>
    <dbReference type="NCBI Taxonomy" id="762947"/>
    <lineage>
        <taxon>Bacteria</taxon>
        <taxon>Bacillati</taxon>
        <taxon>Bacillota</taxon>
        <taxon>Bacilli</taxon>
        <taxon>Bacillales</taxon>
        <taxon>Bacillaceae</taxon>
        <taxon>Cytobacillus</taxon>
    </lineage>
</organism>
<dbReference type="Proteomes" id="UP001519293">
    <property type="component" value="Unassembled WGS sequence"/>
</dbReference>
<proteinExistence type="predicted"/>
<dbReference type="InterPro" id="IPR011009">
    <property type="entry name" value="Kinase-like_dom_sf"/>
</dbReference>
<gene>
    <name evidence="2" type="ORF">J2Z40_001120</name>
</gene>
<dbReference type="InterPro" id="IPR047175">
    <property type="entry name" value="CotS-like"/>
</dbReference>
<name>A0ABS4RCW4_9BACI</name>
<evidence type="ECO:0000313" key="2">
    <source>
        <dbReference type="EMBL" id="MBP2240563.1"/>
    </source>
</evidence>
<feature type="domain" description="Aminoglycoside phosphotransferase" evidence="1">
    <location>
        <begin position="143"/>
        <end position="259"/>
    </location>
</feature>
<dbReference type="SUPFAM" id="SSF56112">
    <property type="entry name" value="Protein kinase-like (PK-like)"/>
    <property type="match status" value="1"/>
</dbReference>
<dbReference type="Gene3D" id="3.90.1200.10">
    <property type="match status" value="1"/>
</dbReference>
<accession>A0ABS4RCW4</accession>
<evidence type="ECO:0000259" key="1">
    <source>
        <dbReference type="Pfam" id="PF01636"/>
    </source>
</evidence>
<dbReference type="PANTHER" id="PTHR39179:SF3">
    <property type="entry name" value="COTS-RELATED PROTEIN"/>
    <property type="match status" value="1"/>
</dbReference>